<dbReference type="InParanoid" id="H2Y9N4"/>
<evidence type="ECO:0000313" key="10">
    <source>
        <dbReference type="Proteomes" id="UP000007875"/>
    </source>
</evidence>
<sequence>MLEGELPLSGIVVAEPPPPQPSEDEVRSKIKEEVMSESNRQLQLKLDQSAVEFNNKLKEKEREYEQEMRSKLRRQASAHAEQLAEALAYMEGQAAHKYQRIFDTKLSEQEHNHLLQMEEQRASHEEQTSRLSEEFQSSLNVAHSIVAGIQSALHGRAETENESRKAQELSLACDGLLFSLKYGDSGSPTPLSKDVECVRKVYRDNDAIEIISSSIPHEAIERGVYTEEVLRSAFSRISKICRRVSMVDQNRNSLFIYFLSYLKSLLTISTAQLAPPSDIDAGKLTPYTIIAFANHCVQRGDLEQAARFVNQLTGESRKVAEGWLIEVRLFLETRQAVEALSVLSNSIVIGSQLQ</sequence>
<feature type="region of interest" description="Disordered" evidence="8">
    <location>
        <begin position="1"/>
        <end position="27"/>
    </location>
</feature>
<dbReference type="GO" id="GO:0042407">
    <property type="term" value="P:cristae formation"/>
    <property type="evidence" value="ECO:0007669"/>
    <property type="project" value="TreeGrafter"/>
</dbReference>
<dbReference type="GeneTree" id="ENSGT00390000002313"/>
<reference evidence="9" key="2">
    <citation type="submission" date="2025-08" db="UniProtKB">
        <authorList>
            <consortium name="Ensembl"/>
        </authorList>
    </citation>
    <scope>IDENTIFICATION</scope>
</reference>
<dbReference type="Pfam" id="PF09731">
    <property type="entry name" value="Mitofilin"/>
    <property type="match status" value="1"/>
</dbReference>
<comment type="subcellular location">
    <subcellularLocation>
        <location evidence="7">Mitochondrion inner membrane</location>
        <topology evidence="7">Single-pass membrane protein</topology>
    </subcellularLocation>
</comment>
<comment type="function">
    <text evidence="7">Component of the MICOS complex, a large protein complex of the mitochondrial inner membrane that plays crucial roles in the maintenance of crista junctions, inner membrane architecture, and formation of contact sites to the outer membrane.</text>
</comment>
<dbReference type="FunCoup" id="H2Y9N4">
    <property type="interactions" value="146"/>
</dbReference>
<name>H2Y9N4_CIOSA</name>
<dbReference type="InterPro" id="IPR019133">
    <property type="entry name" value="MIC60"/>
</dbReference>
<keyword evidence="4" id="KW-1133">Transmembrane helix</keyword>
<protein>
    <recommendedName>
        <fullName evidence="7">MICOS complex subunit MIC60</fullName>
    </recommendedName>
    <alternativeName>
        <fullName evidence="7">Mitofilin</fullName>
    </alternativeName>
</protein>
<reference evidence="10" key="1">
    <citation type="submission" date="2003-08" db="EMBL/GenBank/DDBJ databases">
        <authorList>
            <person name="Birren B."/>
            <person name="Nusbaum C."/>
            <person name="Abebe A."/>
            <person name="Abouelleil A."/>
            <person name="Adekoya E."/>
            <person name="Ait-zahra M."/>
            <person name="Allen N."/>
            <person name="Allen T."/>
            <person name="An P."/>
            <person name="Anderson M."/>
            <person name="Anderson S."/>
            <person name="Arachchi H."/>
            <person name="Armbruster J."/>
            <person name="Bachantsang P."/>
            <person name="Baldwin J."/>
            <person name="Barry A."/>
            <person name="Bayul T."/>
            <person name="Blitshsteyn B."/>
            <person name="Bloom T."/>
            <person name="Blye J."/>
            <person name="Boguslavskiy L."/>
            <person name="Borowsky M."/>
            <person name="Boukhgalter B."/>
            <person name="Brunache A."/>
            <person name="Butler J."/>
            <person name="Calixte N."/>
            <person name="Calvo S."/>
            <person name="Camarata J."/>
            <person name="Campo K."/>
            <person name="Chang J."/>
            <person name="Cheshatsang Y."/>
            <person name="Citroen M."/>
            <person name="Collymore A."/>
            <person name="Considine T."/>
            <person name="Cook A."/>
            <person name="Cooke P."/>
            <person name="Corum B."/>
            <person name="Cuomo C."/>
            <person name="David R."/>
            <person name="Dawoe T."/>
            <person name="Degray S."/>
            <person name="Dodge S."/>
            <person name="Dooley K."/>
            <person name="Dorje P."/>
            <person name="Dorjee K."/>
            <person name="Dorris L."/>
            <person name="Duffey N."/>
            <person name="Dupes A."/>
            <person name="Elkins T."/>
            <person name="Engels R."/>
            <person name="Erickson J."/>
            <person name="Farina A."/>
            <person name="Faro S."/>
            <person name="Ferreira P."/>
            <person name="Fischer H."/>
            <person name="Fitzgerald M."/>
            <person name="Foley K."/>
            <person name="Gage D."/>
            <person name="Galagan J."/>
            <person name="Gearin G."/>
            <person name="Gnerre S."/>
            <person name="Gnirke A."/>
            <person name="Goyette A."/>
            <person name="Graham J."/>
            <person name="Grandbois E."/>
            <person name="Gyaltsen K."/>
            <person name="Hafez N."/>
            <person name="Hagopian D."/>
            <person name="Hagos B."/>
            <person name="Hall J."/>
            <person name="Hatcher B."/>
            <person name="Heller A."/>
            <person name="Higgins H."/>
            <person name="Honan T."/>
            <person name="Horn A."/>
            <person name="Houde N."/>
            <person name="Hughes L."/>
            <person name="Hulme W."/>
            <person name="Husby E."/>
            <person name="Iliev I."/>
            <person name="Jaffe D."/>
            <person name="Jones C."/>
            <person name="Kamal M."/>
            <person name="Kamat A."/>
            <person name="Kamvysselis M."/>
            <person name="Karlsson E."/>
            <person name="Kells C."/>
            <person name="Kieu A."/>
            <person name="Kisner P."/>
            <person name="Kodira C."/>
            <person name="Kulbokas E."/>
            <person name="Labutti K."/>
            <person name="Lama D."/>
            <person name="Landers T."/>
            <person name="Leger J."/>
            <person name="Levine S."/>
            <person name="Lewis D."/>
            <person name="Lewis T."/>
            <person name="Lindblad-toh K."/>
            <person name="Liu X."/>
            <person name="Lokyitsang T."/>
            <person name="Lokyitsang Y."/>
            <person name="Lucien O."/>
            <person name="Lui A."/>
            <person name="Ma L.J."/>
            <person name="Mabbitt R."/>
            <person name="Macdonald J."/>
            <person name="Maclean C."/>
            <person name="Major J."/>
            <person name="Manning J."/>
            <person name="Marabella R."/>
            <person name="Maru K."/>
            <person name="Matthews C."/>
            <person name="Mauceli E."/>
            <person name="Mccarthy M."/>
            <person name="Mcdonough S."/>
            <person name="Mcghee T."/>
            <person name="Meldrim J."/>
            <person name="Meneus L."/>
            <person name="Mesirov J."/>
            <person name="Mihalev A."/>
            <person name="Mihova T."/>
            <person name="Mikkelsen T."/>
            <person name="Mlenga V."/>
            <person name="Moru K."/>
            <person name="Mozes J."/>
            <person name="Mulrain L."/>
            <person name="Munson G."/>
            <person name="Naylor J."/>
            <person name="Newes C."/>
            <person name="Nguyen C."/>
            <person name="Nguyen N."/>
            <person name="Nguyen T."/>
            <person name="Nicol R."/>
            <person name="Nielsen C."/>
            <person name="Nizzari M."/>
            <person name="Norbu C."/>
            <person name="Norbu N."/>
            <person name="O'donnell P."/>
            <person name="Okoawo O."/>
            <person name="O'leary S."/>
            <person name="Omotosho B."/>
            <person name="O'neill K."/>
            <person name="Osman S."/>
            <person name="Parker S."/>
            <person name="Perrin D."/>
            <person name="Phunkhang P."/>
            <person name="Piqani B."/>
            <person name="Purcell S."/>
            <person name="Rachupka T."/>
            <person name="Ramasamy U."/>
            <person name="Rameau R."/>
            <person name="Ray V."/>
            <person name="Raymond C."/>
            <person name="Retta R."/>
            <person name="Richardson S."/>
            <person name="Rise C."/>
            <person name="Rodriguez J."/>
            <person name="Rogers J."/>
            <person name="Rogov P."/>
            <person name="Rutman M."/>
            <person name="Schupbach R."/>
            <person name="Seaman C."/>
            <person name="Settipalli S."/>
            <person name="Sharpe T."/>
            <person name="Sheridan J."/>
            <person name="Sherpa N."/>
            <person name="Shi J."/>
            <person name="Smirnov S."/>
            <person name="Smith C."/>
            <person name="Sougnez C."/>
            <person name="Spencer B."/>
            <person name="Stalker J."/>
            <person name="Stange-thomann N."/>
            <person name="Stavropoulos S."/>
            <person name="Stetson K."/>
            <person name="Stone C."/>
            <person name="Stone S."/>
            <person name="Stubbs M."/>
            <person name="Talamas J."/>
            <person name="Tchuinga P."/>
            <person name="Tenzing P."/>
            <person name="Tesfaye S."/>
            <person name="Theodore J."/>
            <person name="Thoulutsang Y."/>
            <person name="Topham K."/>
            <person name="Towey S."/>
            <person name="Tsamla T."/>
            <person name="Tsomo N."/>
            <person name="Vallee D."/>
            <person name="Vassiliev H."/>
            <person name="Venkataraman V."/>
            <person name="Vinson J."/>
            <person name="Vo A."/>
            <person name="Wade C."/>
            <person name="Wang S."/>
            <person name="Wangchuk T."/>
            <person name="Wangdi T."/>
            <person name="Whittaker C."/>
            <person name="Wilkinson J."/>
            <person name="Wu Y."/>
            <person name="Wyman D."/>
            <person name="Yadav S."/>
            <person name="Yang S."/>
            <person name="Yang X."/>
            <person name="Yeager S."/>
            <person name="Yee E."/>
            <person name="Young G."/>
            <person name="Zainoun J."/>
            <person name="Zembeck L."/>
            <person name="Zimmer A."/>
            <person name="Zody M."/>
            <person name="Lander E."/>
        </authorList>
    </citation>
    <scope>NUCLEOTIDE SEQUENCE [LARGE SCALE GENOMIC DNA]</scope>
</reference>
<keyword evidence="5 7" id="KW-0496">Mitochondrion</keyword>
<dbReference type="OMA" id="RINEMHA"/>
<evidence type="ECO:0000256" key="6">
    <source>
        <dbReference type="ARBA" id="ARBA00023136"/>
    </source>
</evidence>
<organism evidence="9 10">
    <name type="scientific">Ciona savignyi</name>
    <name type="common">Pacific transparent sea squirt</name>
    <dbReference type="NCBI Taxonomy" id="51511"/>
    <lineage>
        <taxon>Eukaryota</taxon>
        <taxon>Metazoa</taxon>
        <taxon>Chordata</taxon>
        <taxon>Tunicata</taxon>
        <taxon>Ascidiacea</taxon>
        <taxon>Phlebobranchia</taxon>
        <taxon>Cionidae</taxon>
        <taxon>Ciona</taxon>
    </lineage>
</organism>
<dbReference type="Proteomes" id="UP000007875">
    <property type="component" value="Unassembled WGS sequence"/>
</dbReference>
<evidence type="ECO:0000256" key="3">
    <source>
        <dbReference type="ARBA" id="ARBA00022792"/>
    </source>
</evidence>
<evidence type="ECO:0000256" key="1">
    <source>
        <dbReference type="ARBA" id="ARBA00010877"/>
    </source>
</evidence>
<dbReference type="AlphaFoldDB" id="H2Y9N4"/>
<evidence type="ECO:0000256" key="8">
    <source>
        <dbReference type="SAM" id="MobiDB-lite"/>
    </source>
</evidence>
<keyword evidence="3 7" id="KW-0999">Mitochondrion inner membrane</keyword>
<evidence type="ECO:0000256" key="4">
    <source>
        <dbReference type="ARBA" id="ARBA00022989"/>
    </source>
</evidence>
<comment type="subunit">
    <text evidence="7">Component of the mitochondrial contact site and cristae organizing system (MICOS) complex.</text>
</comment>
<proteinExistence type="inferred from homology"/>
<dbReference type="Ensembl" id="ENSCSAVT00000002067.1">
    <property type="protein sequence ID" value="ENSCSAVP00000002032.1"/>
    <property type="gene ID" value="ENSCSAVG00000001188.1"/>
</dbReference>
<evidence type="ECO:0000256" key="7">
    <source>
        <dbReference type="RuleBase" id="RU363000"/>
    </source>
</evidence>
<comment type="similarity">
    <text evidence="1 7">Belongs to the MICOS complex subunit Mic60 family.</text>
</comment>
<evidence type="ECO:0000313" key="9">
    <source>
        <dbReference type="Ensembl" id="ENSCSAVP00000002032.1"/>
    </source>
</evidence>
<evidence type="ECO:0000256" key="5">
    <source>
        <dbReference type="ARBA" id="ARBA00023128"/>
    </source>
</evidence>
<dbReference type="STRING" id="51511.ENSCSAVP00000002032"/>
<keyword evidence="10" id="KW-1185">Reference proteome</keyword>
<dbReference type="eggNOG" id="KOG1854">
    <property type="taxonomic scope" value="Eukaryota"/>
</dbReference>
<keyword evidence="6" id="KW-0472">Membrane</keyword>
<accession>H2Y9N4</accession>
<reference evidence="9" key="3">
    <citation type="submission" date="2025-09" db="UniProtKB">
        <authorList>
            <consortium name="Ensembl"/>
        </authorList>
    </citation>
    <scope>IDENTIFICATION</scope>
</reference>
<evidence type="ECO:0000256" key="2">
    <source>
        <dbReference type="ARBA" id="ARBA00022692"/>
    </source>
</evidence>
<dbReference type="HOGENOM" id="CLU_782931_0_0_1"/>
<dbReference type="GO" id="GO:0061617">
    <property type="term" value="C:MICOS complex"/>
    <property type="evidence" value="ECO:0007669"/>
    <property type="project" value="TreeGrafter"/>
</dbReference>
<keyword evidence="2 7" id="KW-0812">Transmembrane</keyword>
<dbReference type="PANTHER" id="PTHR15415:SF7">
    <property type="entry name" value="MICOS COMPLEX SUBUNIT MIC60"/>
    <property type="match status" value="1"/>
</dbReference>
<dbReference type="PANTHER" id="PTHR15415">
    <property type="entry name" value="MITOFILIN"/>
    <property type="match status" value="1"/>
</dbReference>